<evidence type="ECO:0000313" key="3">
    <source>
        <dbReference type="Proteomes" id="UP001162131"/>
    </source>
</evidence>
<feature type="transmembrane region" description="Helical" evidence="1">
    <location>
        <begin position="130"/>
        <end position="150"/>
    </location>
</feature>
<evidence type="ECO:0000256" key="1">
    <source>
        <dbReference type="SAM" id="Phobius"/>
    </source>
</evidence>
<dbReference type="EMBL" id="CAJZBQ010000044">
    <property type="protein sequence ID" value="CAG9327777.1"/>
    <property type="molecule type" value="Genomic_DNA"/>
</dbReference>
<keyword evidence="1" id="KW-0472">Membrane</keyword>
<feature type="transmembrane region" description="Helical" evidence="1">
    <location>
        <begin position="61"/>
        <end position="80"/>
    </location>
</feature>
<dbReference type="Proteomes" id="UP001162131">
    <property type="component" value="Unassembled WGS sequence"/>
</dbReference>
<feature type="transmembrane region" description="Helical" evidence="1">
    <location>
        <begin position="30"/>
        <end position="49"/>
    </location>
</feature>
<gene>
    <name evidence="2" type="ORF">BSTOLATCC_MIC44405</name>
</gene>
<protein>
    <submittedName>
        <fullName evidence="2">Uncharacterized protein</fullName>
    </submittedName>
</protein>
<sequence length="195" mass="22241">MMDKQPLRFLALTVCTFLIIRGISIQKLEFFLYLTHWTLLAKTLTFLCFFRELGSENFRKVLLSISWTMGLNVTILYWAYAYPLTASPDFELWHLILTHGGVFLFLIPELISSTITFVNKDFLGPACISAVYMFCVVIPSAYLGVIIYPGLTFTNLLSYIVVIANFCVSFGAFSIGKHICQKFMKSPKELSKKLE</sequence>
<feature type="transmembrane region" description="Helical" evidence="1">
    <location>
        <begin position="92"/>
        <end position="118"/>
    </location>
</feature>
<keyword evidence="1" id="KW-0812">Transmembrane</keyword>
<keyword evidence="3" id="KW-1185">Reference proteome</keyword>
<name>A0AAU9JIG2_9CILI</name>
<accession>A0AAU9JIG2</accession>
<dbReference type="AlphaFoldDB" id="A0AAU9JIG2"/>
<evidence type="ECO:0000313" key="2">
    <source>
        <dbReference type="EMBL" id="CAG9327777.1"/>
    </source>
</evidence>
<comment type="caution">
    <text evidence="2">The sequence shown here is derived from an EMBL/GenBank/DDBJ whole genome shotgun (WGS) entry which is preliminary data.</text>
</comment>
<feature type="transmembrane region" description="Helical" evidence="1">
    <location>
        <begin position="156"/>
        <end position="176"/>
    </location>
</feature>
<keyword evidence="1" id="KW-1133">Transmembrane helix</keyword>
<proteinExistence type="predicted"/>
<organism evidence="2 3">
    <name type="scientific">Blepharisma stoltei</name>
    <dbReference type="NCBI Taxonomy" id="1481888"/>
    <lineage>
        <taxon>Eukaryota</taxon>
        <taxon>Sar</taxon>
        <taxon>Alveolata</taxon>
        <taxon>Ciliophora</taxon>
        <taxon>Postciliodesmatophora</taxon>
        <taxon>Heterotrichea</taxon>
        <taxon>Heterotrichida</taxon>
        <taxon>Blepharismidae</taxon>
        <taxon>Blepharisma</taxon>
    </lineage>
</organism>
<reference evidence="2" key="1">
    <citation type="submission" date="2021-09" db="EMBL/GenBank/DDBJ databases">
        <authorList>
            <consortium name="AG Swart"/>
            <person name="Singh M."/>
            <person name="Singh A."/>
            <person name="Seah K."/>
            <person name="Emmerich C."/>
        </authorList>
    </citation>
    <scope>NUCLEOTIDE SEQUENCE</scope>
    <source>
        <strain evidence="2">ATCC30299</strain>
    </source>
</reference>
<feature type="transmembrane region" description="Helical" evidence="1">
    <location>
        <begin position="7"/>
        <end position="24"/>
    </location>
</feature>